<dbReference type="Proteomes" id="UP000661691">
    <property type="component" value="Unassembled WGS sequence"/>
</dbReference>
<accession>A0A926N6A6</accession>
<dbReference type="NCBIfam" id="TIGR02226">
    <property type="entry name" value="two_anch"/>
    <property type="match status" value="1"/>
</dbReference>
<evidence type="ECO:0000313" key="4">
    <source>
        <dbReference type="Proteomes" id="UP000661691"/>
    </source>
</evidence>
<reference evidence="3" key="1">
    <citation type="submission" date="2020-09" db="EMBL/GenBank/DDBJ databases">
        <title>A novel bacterium of genus Hazenella, isolated from South China Sea.</title>
        <authorList>
            <person name="Huang H."/>
            <person name="Mo K."/>
            <person name="Hu Y."/>
        </authorList>
    </citation>
    <scope>NUCLEOTIDE SEQUENCE</scope>
    <source>
        <strain evidence="3">IB182357</strain>
    </source>
</reference>
<feature type="transmembrane region" description="Helical" evidence="1">
    <location>
        <begin position="573"/>
        <end position="592"/>
    </location>
</feature>
<comment type="caution">
    <text evidence="3">The sequence shown here is derived from an EMBL/GenBank/DDBJ whole genome shotgun (WGS) entry which is preliminary data.</text>
</comment>
<feature type="transmembrane region" description="Helical" evidence="1">
    <location>
        <begin position="6"/>
        <end position="25"/>
    </location>
</feature>
<keyword evidence="1" id="KW-0812">Transmembrane</keyword>
<evidence type="ECO:0000259" key="2">
    <source>
        <dbReference type="PROSITE" id="PS50234"/>
    </source>
</evidence>
<dbReference type="Pfam" id="PF13519">
    <property type="entry name" value="VWA_2"/>
    <property type="match status" value="1"/>
</dbReference>
<feature type="transmembrane region" description="Helical" evidence="1">
    <location>
        <begin position="60"/>
        <end position="77"/>
    </location>
</feature>
<sequence>MIWLQPAIWGLSLIILPLIILMYLLRRKYQPQTIVSTLLWQQLIQSIEANHLWQKLKQHWLLWLQLLAAVLLILALSRPAIESEGLKAQHAIILIDVSGSMLTQENKQTRFEKAQEEVGKLISNLNADQTITLIEMGQTPKVLESKNRDQRKLTQTLQQMKPKASSSQVEQALTLAYAIASEEEHAEIVMVSDGAGTEEIKQKPHRFIQVGKATENSSVGMFQVNQEGGFARIDHNGKRPSTVAITLKNNVGQLIDIRTITLQGQSSQVLKWRDLPPADAYHLQIEADTDRLPTDNERFAYPVSAAKKDVQYVGEEQFFIAKSLGLSKNITLLKGDQIEPNLNLYVMNKSKKSVPDRGNLLLISPPKDKSLFNVRGTKSVGGKVTQAAKHPIMKGLKFQAIYAENVLQVNPPAGIEPLLVVEGVPIVLAGEHQGRRIVYFAVDLDQTDLPLQPSFPILMSQIMNWLNPQEETQGHVLQVGESTQFPAPAEWKDVSVKSDHGEQEIEIIASGMVHFQAPEQAGQYDFIHPENQSIYRTVQVVFPLAESKITPVAAKTTPLASEAVSNHTGIYELWWWVAIVALMVLGLEWVVFGRGY</sequence>
<gene>
    <name evidence="3" type="ORF">IC620_09885</name>
</gene>
<evidence type="ECO:0000313" key="3">
    <source>
        <dbReference type="EMBL" id="MBD1372664.1"/>
    </source>
</evidence>
<dbReference type="RefSeq" id="WP_191142078.1">
    <property type="nucleotide sequence ID" value="NZ_JACXAH010000013.1"/>
</dbReference>
<dbReference type="AlphaFoldDB" id="A0A926N6A6"/>
<dbReference type="InterPro" id="IPR011933">
    <property type="entry name" value="Double_TM_dom"/>
</dbReference>
<dbReference type="SUPFAM" id="SSF53300">
    <property type="entry name" value="vWA-like"/>
    <property type="match status" value="1"/>
</dbReference>
<dbReference type="InterPro" id="IPR024163">
    <property type="entry name" value="Aerotolerance_reg_N"/>
</dbReference>
<keyword evidence="1" id="KW-0472">Membrane</keyword>
<dbReference type="PANTHER" id="PTHR37464:SF1">
    <property type="entry name" value="BLL2463 PROTEIN"/>
    <property type="match status" value="1"/>
</dbReference>
<dbReference type="PANTHER" id="PTHR37464">
    <property type="entry name" value="BLL2463 PROTEIN"/>
    <property type="match status" value="1"/>
</dbReference>
<name>A0A926N6A6_9BACL</name>
<evidence type="ECO:0000256" key="1">
    <source>
        <dbReference type="SAM" id="Phobius"/>
    </source>
</evidence>
<dbReference type="Pfam" id="PF07584">
    <property type="entry name" value="BatA"/>
    <property type="match status" value="1"/>
</dbReference>
<proteinExistence type="predicted"/>
<dbReference type="EMBL" id="JACXAH010000013">
    <property type="protein sequence ID" value="MBD1372664.1"/>
    <property type="molecule type" value="Genomic_DNA"/>
</dbReference>
<keyword evidence="1" id="KW-1133">Transmembrane helix</keyword>
<keyword evidence="4" id="KW-1185">Reference proteome</keyword>
<organism evidence="3 4">
    <name type="scientific">Polycladospora coralii</name>
    <dbReference type="NCBI Taxonomy" id="2771432"/>
    <lineage>
        <taxon>Bacteria</taxon>
        <taxon>Bacillati</taxon>
        <taxon>Bacillota</taxon>
        <taxon>Bacilli</taxon>
        <taxon>Bacillales</taxon>
        <taxon>Thermoactinomycetaceae</taxon>
        <taxon>Polycladospora</taxon>
    </lineage>
</organism>
<dbReference type="InterPro" id="IPR036465">
    <property type="entry name" value="vWFA_dom_sf"/>
</dbReference>
<dbReference type="Gene3D" id="3.40.50.410">
    <property type="entry name" value="von Willebrand factor, type A domain"/>
    <property type="match status" value="1"/>
</dbReference>
<protein>
    <submittedName>
        <fullName evidence="3">VWA domain-containing protein</fullName>
    </submittedName>
</protein>
<dbReference type="InterPro" id="IPR002035">
    <property type="entry name" value="VWF_A"/>
</dbReference>
<feature type="domain" description="VWFA" evidence="2">
    <location>
        <begin position="90"/>
        <end position="225"/>
    </location>
</feature>
<dbReference type="PROSITE" id="PS50234">
    <property type="entry name" value="VWFA"/>
    <property type="match status" value="1"/>
</dbReference>